<name>A0ABM6RQ32_9FIRM</name>
<dbReference type="EMBL" id="CP019454">
    <property type="protein sequence ID" value="AUW93533.1"/>
    <property type="molecule type" value="Genomic_DNA"/>
</dbReference>
<keyword evidence="1" id="KW-0472">Membrane</keyword>
<reference evidence="2 3" key="1">
    <citation type="journal article" date="2019" name="Sci. Rep.">
        <title>Sulfobacillus thermotolerans: new insights into resistance and metabolic capacities of acidophilic chemolithotrophs.</title>
        <authorList>
            <person name="Panyushkina A.E."/>
            <person name="Babenko V.V."/>
            <person name="Nikitina A.S."/>
            <person name="Selezneva O.V."/>
            <person name="Tsaplina I.A."/>
            <person name="Letarova M.A."/>
            <person name="Kostryukova E.S."/>
            <person name="Letarov A.V."/>
        </authorList>
    </citation>
    <scope>NUCLEOTIDE SEQUENCE [LARGE SCALE GENOMIC DNA]</scope>
    <source>
        <strain evidence="2 3">Kr1</strain>
    </source>
</reference>
<gene>
    <name evidence="2" type="ORF">BXT84_05905</name>
</gene>
<keyword evidence="1" id="KW-0812">Transmembrane</keyword>
<sequence length="77" mass="9176">MVDHPRAALFLWLFFSVILGILWIMSQYARSLWLKTKTTYLRLAWMQEQGLVSKNREIWKNENEKETSQDGKDQAKS</sequence>
<dbReference type="Proteomes" id="UP000325292">
    <property type="component" value="Chromosome"/>
</dbReference>
<accession>A0ABM6RQ32</accession>
<organism evidence="2 3">
    <name type="scientific">Sulfobacillus thermotolerans</name>
    <dbReference type="NCBI Taxonomy" id="338644"/>
    <lineage>
        <taxon>Bacteria</taxon>
        <taxon>Bacillati</taxon>
        <taxon>Bacillota</taxon>
        <taxon>Clostridia</taxon>
        <taxon>Eubacteriales</taxon>
        <taxon>Clostridiales Family XVII. Incertae Sedis</taxon>
        <taxon>Sulfobacillus</taxon>
    </lineage>
</organism>
<protein>
    <submittedName>
        <fullName evidence="2">Uncharacterized protein</fullName>
    </submittedName>
</protein>
<feature type="transmembrane region" description="Helical" evidence="1">
    <location>
        <begin position="6"/>
        <end position="25"/>
    </location>
</feature>
<dbReference type="RefSeq" id="WP_103375289.1">
    <property type="nucleotide sequence ID" value="NZ_CP133983.1"/>
</dbReference>
<evidence type="ECO:0000313" key="2">
    <source>
        <dbReference type="EMBL" id="AUW93533.1"/>
    </source>
</evidence>
<keyword evidence="3" id="KW-1185">Reference proteome</keyword>
<evidence type="ECO:0000256" key="1">
    <source>
        <dbReference type="SAM" id="Phobius"/>
    </source>
</evidence>
<evidence type="ECO:0000313" key="3">
    <source>
        <dbReference type="Proteomes" id="UP000325292"/>
    </source>
</evidence>
<proteinExistence type="predicted"/>
<keyword evidence="1" id="KW-1133">Transmembrane helix</keyword>